<name>A0A6P8S5R8_GEOSA</name>
<keyword evidence="7 9" id="KW-0418">Kinase</keyword>
<dbReference type="SMART" id="SM00036">
    <property type="entry name" value="CNH"/>
    <property type="match status" value="1"/>
</dbReference>
<dbReference type="PIRSF" id="PIRSF038172">
    <property type="entry name" value="MAPKKKK"/>
    <property type="match status" value="1"/>
</dbReference>
<evidence type="ECO:0000313" key="16">
    <source>
        <dbReference type="Proteomes" id="UP000515159"/>
    </source>
</evidence>
<proteinExistence type="inferred from homology"/>
<evidence type="ECO:0000256" key="1">
    <source>
        <dbReference type="ARBA" id="ARBA00001946"/>
    </source>
</evidence>
<evidence type="ECO:0000256" key="2">
    <source>
        <dbReference type="ARBA" id="ARBA00008874"/>
    </source>
</evidence>
<dbReference type="GO" id="GO:0008349">
    <property type="term" value="F:MAP kinase kinase kinase kinase activity"/>
    <property type="evidence" value="ECO:0007669"/>
    <property type="project" value="InterPro"/>
</dbReference>
<dbReference type="CDD" id="cd06613">
    <property type="entry name" value="STKc_MAP4K3_like"/>
    <property type="match status" value="1"/>
</dbReference>
<evidence type="ECO:0000256" key="12">
    <source>
        <dbReference type="PROSITE-ProRule" id="PRU10141"/>
    </source>
</evidence>
<dbReference type="GO" id="GO:0005737">
    <property type="term" value="C:cytoplasm"/>
    <property type="evidence" value="ECO:0007669"/>
    <property type="project" value="TreeGrafter"/>
</dbReference>
<feature type="region of interest" description="Disordered" evidence="13">
    <location>
        <begin position="438"/>
        <end position="541"/>
    </location>
</feature>
<dbReference type="PROSITE" id="PS50011">
    <property type="entry name" value="PROTEIN_KINASE_DOM"/>
    <property type="match status" value="1"/>
</dbReference>
<dbReference type="Gene3D" id="1.10.510.10">
    <property type="entry name" value="Transferase(Phosphotransferase) domain 1"/>
    <property type="match status" value="1"/>
</dbReference>
<dbReference type="RefSeq" id="XP_033812433.1">
    <property type="nucleotide sequence ID" value="XM_033956542.1"/>
</dbReference>
<evidence type="ECO:0000256" key="9">
    <source>
        <dbReference type="PIRNR" id="PIRNR038172"/>
    </source>
</evidence>
<dbReference type="GO" id="GO:0005524">
    <property type="term" value="F:ATP binding"/>
    <property type="evidence" value="ECO:0007669"/>
    <property type="project" value="UniProtKB-UniRule"/>
</dbReference>
<feature type="region of interest" description="Disordered" evidence="13">
    <location>
        <begin position="14"/>
        <end position="47"/>
    </location>
</feature>
<gene>
    <name evidence="17" type="primary">MAP4K1</name>
</gene>
<dbReference type="Pfam" id="PF00780">
    <property type="entry name" value="CNH"/>
    <property type="match status" value="1"/>
</dbReference>
<evidence type="ECO:0000256" key="4">
    <source>
        <dbReference type="ARBA" id="ARBA00022553"/>
    </source>
</evidence>
<evidence type="ECO:0000256" key="6">
    <source>
        <dbReference type="ARBA" id="ARBA00022741"/>
    </source>
</evidence>
<dbReference type="KEGG" id="gsh:117365760"/>
<evidence type="ECO:0000256" key="10">
    <source>
        <dbReference type="PIRSR" id="PIRSR038172-1"/>
    </source>
</evidence>
<keyword evidence="6 9" id="KW-0547">Nucleotide-binding</keyword>
<evidence type="ECO:0000256" key="7">
    <source>
        <dbReference type="ARBA" id="ARBA00022777"/>
    </source>
</evidence>
<feature type="domain" description="Protein kinase" evidence="14">
    <location>
        <begin position="53"/>
        <end position="310"/>
    </location>
</feature>
<organism evidence="16 17">
    <name type="scientific">Geotrypetes seraphini</name>
    <name type="common">Gaboon caecilian</name>
    <name type="synonym">Caecilia seraphini</name>
    <dbReference type="NCBI Taxonomy" id="260995"/>
    <lineage>
        <taxon>Eukaryota</taxon>
        <taxon>Metazoa</taxon>
        <taxon>Chordata</taxon>
        <taxon>Craniata</taxon>
        <taxon>Vertebrata</taxon>
        <taxon>Euteleostomi</taxon>
        <taxon>Amphibia</taxon>
        <taxon>Gymnophiona</taxon>
        <taxon>Geotrypetes</taxon>
    </lineage>
</organism>
<dbReference type="InterPro" id="IPR050629">
    <property type="entry name" value="STE20/SPS1-PAK"/>
</dbReference>
<protein>
    <recommendedName>
        <fullName evidence="9">Mitogen-activated protein kinase kinase kinase kinase</fullName>
        <ecNumber evidence="9">2.7.11.1</ecNumber>
    </recommendedName>
</protein>
<dbReference type="SMART" id="SM00220">
    <property type="entry name" value="S_TKc"/>
    <property type="match status" value="1"/>
</dbReference>
<evidence type="ECO:0000313" key="17">
    <source>
        <dbReference type="RefSeq" id="XP_033812433.1"/>
    </source>
</evidence>
<dbReference type="PANTHER" id="PTHR48012:SF15">
    <property type="entry name" value="MITOGEN-ACTIVATED PROTEIN KINASE KINASE KINASE KINASE 1"/>
    <property type="match status" value="1"/>
</dbReference>
<dbReference type="Pfam" id="PF00069">
    <property type="entry name" value="Pkinase"/>
    <property type="match status" value="1"/>
</dbReference>
<keyword evidence="16" id="KW-1185">Reference proteome</keyword>
<dbReference type="FunFam" id="1.10.510.10:FF:000031">
    <property type="entry name" value="Mitogen-activated protein kinase kinase kinase kinase"/>
    <property type="match status" value="1"/>
</dbReference>
<dbReference type="EC" id="2.7.11.1" evidence="9"/>
<feature type="region of interest" description="Disordered" evidence="13">
    <location>
        <begin position="330"/>
        <end position="351"/>
    </location>
</feature>
<dbReference type="InterPro" id="IPR017441">
    <property type="entry name" value="Protein_kinase_ATP_BS"/>
</dbReference>
<keyword evidence="8 9" id="KW-0067">ATP-binding</keyword>
<evidence type="ECO:0000256" key="13">
    <source>
        <dbReference type="SAM" id="MobiDB-lite"/>
    </source>
</evidence>
<dbReference type="InParanoid" id="A0A6P8S5R8"/>
<evidence type="ECO:0000256" key="5">
    <source>
        <dbReference type="ARBA" id="ARBA00022679"/>
    </source>
</evidence>
<evidence type="ECO:0000259" key="14">
    <source>
        <dbReference type="PROSITE" id="PS50011"/>
    </source>
</evidence>
<evidence type="ECO:0000256" key="3">
    <source>
        <dbReference type="ARBA" id="ARBA00022527"/>
    </source>
</evidence>
<feature type="domain" description="CNH" evidence="15">
    <location>
        <begin position="566"/>
        <end position="873"/>
    </location>
</feature>
<keyword evidence="3 9" id="KW-0723">Serine/threonine-protein kinase</keyword>
<dbReference type="OrthoDB" id="8693905at2759"/>
<dbReference type="InterPro" id="IPR001180">
    <property type="entry name" value="CNH_dom"/>
</dbReference>
<keyword evidence="4" id="KW-0597">Phosphoprotein</keyword>
<dbReference type="PANTHER" id="PTHR48012">
    <property type="entry name" value="STERILE20-LIKE KINASE, ISOFORM B-RELATED"/>
    <property type="match status" value="1"/>
</dbReference>
<dbReference type="Proteomes" id="UP000515159">
    <property type="component" value="Chromosome 8"/>
</dbReference>
<keyword evidence="5 9" id="KW-0808">Transferase</keyword>
<sequence length="895" mass="100168">MQWLSRTLLQSTHPHMYTQAHRQPAGKLGLSRNMGTQDRPDLDISSRNPQEDFELLQKVGGGTYGDVYKARNKVTGELAAIKIVKMEADDDFSAIEQEIQIVKSCTHHNIVAYYGSYIRFNKLWICMEFCGGGSLQDIYHVTGHLSEQQIAYVCRETLQGLAYLHNQGKIHRDIKGANILINELGDLKLADFGISAQITATISRRMSFIGTPYWMAPEVAAVELKGGYNELCDIWSLGITAIEVAELQPPMFDLHPLRVLFLMSKSGYQPPRLKDKCKWSAAFHNFLKVTLMKNPKKRPSASKMLSHQFVMQHGLSRTLANELLEKLQNPEKHSSYTEVEEEDMELPPAIPRRIQSTARHIKVERTCSDIKLHQIQFEQLLKKETEPTSTAEQFLTVDYGSPKRVSNYLCSSRGIKNSDSEDDYDDVDIPNNCDLNSNTLTAADVPPPLPPKPKFHYSSGENGTDEDPLRATSPLDQPPTASISLVRCASGPTTGRPPLRPIARRQQLSASSDPMLWSSDTGKEQPPTLPPKLEKKHKWAPADCKKPAPLRKQVGSLFKKVFNGCPLKITSTTSWTHPSTKDPHLILGAEEGIFILNCNEQEAILELLFPGRTTWVYSISNILMSISGKVSQLYSHSLMGLYEQAKKEHKSVIHISTHRLLPRKNAISTKVPDTKGCRLCCVAQNSQTGCQFLCGALEAGVILMQWYEPMQKFMLVKHFDYPLPNPLNVFEMLVAPKEEYPMVCIGVGKALSASSAVKFRIINLNSATSWFTDLHPGNSESSPVQVTQLESDLALVLLDNTLRIVDLHGALSKKTSVPEIIFNVSVESIAYRQNSIQVFWRHGVQVRQLCSAEVLEDFQDQSRTFRLVGSNSSMTVVETRPVDEPGAASNLYIQE</sequence>
<dbReference type="InterPro" id="IPR000719">
    <property type="entry name" value="Prot_kinase_dom"/>
</dbReference>
<accession>A0A6P8S5R8</accession>
<reference evidence="17" key="1">
    <citation type="submission" date="2025-08" db="UniProtKB">
        <authorList>
            <consortium name="RefSeq"/>
        </authorList>
    </citation>
    <scope>IDENTIFICATION</scope>
</reference>
<dbReference type="InterPro" id="IPR021160">
    <property type="entry name" value="MAPKKKK"/>
</dbReference>
<dbReference type="PROSITE" id="PS50219">
    <property type="entry name" value="CNH"/>
    <property type="match status" value="1"/>
</dbReference>
<dbReference type="GeneID" id="117365760"/>
<dbReference type="AlphaFoldDB" id="A0A6P8S5R8"/>
<comment type="catalytic activity">
    <reaction evidence="9">
        <text>L-seryl-[protein] + ATP = O-phospho-L-seryl-[protein] + ADP + H(+)</text>
        <dbReference type="Rhea" id="RHEA:17989"/>
        <dbReference type="Rhea" id="RHEA-COMP:9863"/>
        <dbReference type="Rhea" id="RHEA-COMP:11604"/>
        <dbReference type="ChEBI" id="CHEBI:15378"/>
        <dbReference type="ChEBI" id="CHEBI:29999"/>
        <dbReference type="ChEBI" id="CHEBI:30616"/>
        <dbReference type="ChEBI" id="CHEBI:83421"/>
        <dbReference type="ChEBI" id="CHEBI:456216"/>
        <dbReference type="EC" id="2.7.11.1"/>
    </reaction>
</comment>
<dbReference type="InterPro" id="IPR011009">
    <property type="entry name" value="Kinase-like_dom_sf"/>
</dbReference>
<evidence type="ECO:0000256" key="11">
    <source>
        <dbReference type="PIRSR" id="PIRSR038172-2"/>
    </source>
</evidence>
<feature type="active site" description="Proton acceptor" evidence="10">
    <location>
        <position position="173"/>
    </location>
</feature>
<feature type="binding site" evidence="11 12">
    <location>
        <position position="82"/>
    </location>
    <ligand>
        <name>ATP</name>
        <dbReference type="ChEBI" id="CHEBI:30616"/>
    </ligand>
</feature>
<comment type="catalytic activity">
    <reaction evidence="9">
        <text>L-threonyl-[protein] + ATP = O-phospho-L-threonyl-[protein] + ADP + H(+)</text>
        <dbReference type="Rhea" id="RHEA:46608"/>
        <dbReference type="Rhea" id="RHEA-COMP:11060"/>
        <dbReference type="Rhea" id="RHEA-COMP:11605"/>
        <dbReference type="ChEBI" id="CHEBI:15378"/>
        <dbReference type="ChEBI" id="CHEBI:30013"/>
        <dbReference type="ChEBI" id="CHEBI:30616"/>
        <dbReference type="ChEBI" id="CHEBI:61977"/>
        <dbReference type="ChEBI" id="CHEBI:456216"/>
        <dbReference type="EC" id="2.7.11.1"/>
    </reaction>
</comment>
<dbReference type="SUPFAM" id="SSF56112">
    <property type="entry name" value="Protein kinase-like (PK-like)"/>
    <property type="match status" value="1"/>
</dbReference>
<dbReference type="CTD" id="11184"/>
<evidence type="ECO:0000259" key="15">
    <source>
        <dbReference type="PROSITE" id="PS50219"/>
    </source>
</evidence>
<dbReference type="PROSITE" id="PS00107">
    <property type="entry name" value="PROTEIN_KINASE_ATP"/>
    <property type="match status" value="1"/>
</dbReference>
<comment type="cofactor">
    <cofactor evidence="1 9">
        <name>Mg(2+)</name>
        <dbReference type="ChEBI" id="CHEBI:18420"/>
    </cofactor>
</comment>
<comment type="function">
    <text evidence="9">Serine/threonine kinase that plays a role in the response to environmental stress. Appears to act upstream of the JUN N-terminal pathway.</text>
</comment>
<evidence type="ECO:0000256" key="8">
    <source>
        <dbReference type="ARBA" id="ARBA00022840"/>
    </source>
</evidence>
<comment type="similarity">
    <text evidence="2 9">Belongs to the protein kinase superfamily. STE Ser/Thr protein kinase family. STE20 subfamily.</text>
</comment>
<feature type="binding site" evidence="11">
    <location>
        <begin position="59"/>
        <end position="67"/>
    </location>
    <ligand>
        <name>ATP</name>
        <dbReference type="ChEBI" id="CHEBI:30616"/>
    </ligand>
</feature>